<sequence>MKSLFTLVFLVVCAAQAYSLLLPAPDCAGHHLGYVNNYLNHYYDYPGLPCHGRPHYLPHAPCKTCQGCRSCKTTGSELYPCPYRQHGPCECKE</sequence>
<evidence type="ECO:0000256" key="1">
    <source>
        <dbReference type="SAM" id="SignalP"/>
    </source>
</evidence>
<evidence type="ECO:0000313" key="2">
    <source>
        <dbReference type="EnsemblMetazoa" id="ADIR007566-PA"/>
    </source>
</evidence>
<dbReference type="Proteomes" id="UP000075884">
    <property type="component" value="Unassembled WGS sequence"/>
</dbReference>
<dbReference type="VEuPathDB" id="VectorBase:ADIR007566"/>
<reference evidence="3" key="1">
    <citation type="submission" date="2013-03" db="EMBL/GenBank/DDBJ databases">
        <title>The Genome Sequence of Anopheles dirus WRAIR2.</title>
        <authorList>
            <consortium name="The Broad Institute Genomics Platform"/>
            <person name="Neafsey D.E."/>
            <person name="Walton C."/>
            <person name="Walker B."/>
            <person name="Young S.K."/>
            <person name="Zeng Q."/>
            <person name="Gargeya S."/>
            <person name="Fitzgerald M."/>
            <person name="Haas B."/>
            <person name="Abouelleil A."/>
            <person name="Allen A.W."/>
            <person name="Alvarado L."/>
            <person name="Arachchi H.M."/>
            <person name="Berlin A.M."/>
            <person name="Chapman S.B."/>
            <person name="Gainer-Dewar J."/>
            <person name="Goldberg J."/>
            <person name="Griggs A."/>
            <person name="Gujja S."/>
            <person name="Hansen M."/>
            <person name="Howarth C."/>
            <person name="Imamovic A."/>
            <person name="Ireland A."/>
            <person name="Larimer J."/>
            <person name="McCowan C."/>
            <person name="Murphy C."/>
            <person name="Pearson M."/>
            <person name="Poon T.W."/>
            <person name="Priest M."/>
            <person name="Roberts A."/>
            <person name="Saif S."/>
            <person name="Shea T."/>
            <person name="Sisk P."/>
            <person name="Sykes S."/>
            <person name="Wortman J."/>
            <person name="Nusbaum C."/>
            <person name="Birren B."/>
        </authorList>
    </citation>
    <scope>NUCLEOTIDE SEQUENCE [LARGE SCALE GENOMIC DNA]</scope>
    <source>
        <strain evidence="3">WRAIR2</strain>
    </source>
</reference>
<reference evidence="2" key="2">
    <citation type="submission" date="2020-05" db="UniProtKB">
        <authorList>
            <consortium name="EnsemblMetazoa"/>
        </authorList>
    </citation>
    <scope>IDENTIFICATION</scope>
    <source>
        <strain evidence="2">WRAIR2</strain>
    </source>
</reference>
<proteinExistence type="predicted"/>
<keyword evidence="1" id="KW-0732">Signal</keyword>
<evidence type="ECO:0000313" key="3">
    <source>
        <dbReference type="Proteomes" id="UP000075884"/>
    </source>
</evidence>
<dbReference type="EnsemblMetazoa" id="ADIR007566-RA">
    <property type="protein sequence ID" value="ADIR007566-PA"/>
    <property type="gene ID" value="ADIR007566"/>
</dbReference>
<keyword evidence="3" id="KW-1185">Reference proteome</keyword>
<feature type="signal peptide" evidence="1">
    <location>
        <begin position="1"/>
        <end position="19"/>
    </location>
</feature>
<evidence type="ECO:0008006" key="4">
    <source>
        <dbReference type="Google" id="ProtNLM"/>
    </source>
</evidence>
<organism evidence="2 3">
    <name type="scientific">Anopheles dirus</name>
    <dbReference type="NCBI Taxonomy" id="7168"/>
    <lineage>
        <taxon>Eukaryota</taxon>
        <taxon>Metazoa</taxon>
        <taxon>Ecdysozoa</taxon>
        <taxon>Arthropoda</taxon>
        <taxon>Hexapoda</taxon>
        <taxon>Insecta</taxon>
        <taxon>Pterygota</taxon>
        <taxon>Neoptera</taxon>
        <taxon>Endopterygota</taxon>
        <taxon>Diptera</taxon>
        <taxon>Nematocera</taxon>
        <taxon>Culicoidea</taxon>
        <taxon>Culicidae</taxon>
        <taxon>Anophelinae</taxon>
        <taxon>Anopheles</taxon>
    </lineage>
</organism>
<feature type="chain" id="PRO_5008130048" description="TNFR-Cys domain-containing protein" evidence="1">
    <location>
        <begin position="20"/>
        <end position="93"/>
    </location>
</feature>
<name>A0A182NIU1_9DIPT</name>
<protein>
    <recommendedName>
        <fullName evidence="4">TNFR-Cys domain-containing protein</fullName>
    </recommendedName>
</protein>
<accession>A0A182NIU1</accession>
<dbReference type="AlphaFoldDB" id="A0A182NIU1"/>